<dbReference type="Proteomes" id="UP000751190">
    <property type="component" value="Unassembled WGS sequence"/>
</dbReference>
<keyword evidence="2" id="KW-1185">Reference proteome</keyword>
<reference evidence="1" key="1">
    <citation type="submission" date="2021-05" db="EMBL/GenBank/DDBJ databases">
        <title>The genome of the haptophyte Pavlova lutheri (Diacronema luteri, Pavlovales) - a model for lipid biosynthesis in eukaryotic algae.</title>
        <authorList>
            <person name="Hulatt C.J."/>
            <person name="Posewitz M.C."/>
        </authorList>
    </citation>
    <scope>NUCLEOTIDE SEQUENCE</scope>
    <source>
        <strain evidence="1">NIVA-4/92</strain>
    </source>
</reference>
<evidence type="ECO:0000313" key="2">
    <source>
        <dbReference type="Proteomes" id="UP000751190"/>
    </source>
</evidence>
<dbReference type="EMBL" id="JAGTXO010000023">
    <property type="protein sequence ID" value="KAG8461915.1"/>
    <property type="molecule type" value="Genomic_DNA"/>
</dbReference>
<dbReference type="AlphaFoldDB" id="A0A8J6C9T0"/>
<protein>
    <submittedName>
        <fullName evidence="1">Uncharacterized protein</fullName>
    </submittedName>
</protein>
<comment type="caution">
    <text evidence="1">The sequence shown here is derived from an EMBL/GenBank/DDBJ whole genome shotgun (WGS) entry which is preliminary data.</text>
</comment>
<gene>
    <name evidence="1" type="ORF">KFE25_013934</name>
</gene>
<evidence type="ECO:0000313" key="1">
    <source>
        <dbReference type="EMBL" id="KAG8461915.1"/>
    </source>
</evidence>
<organism evidence="1 2">
    <name type="scientific">Diacronema lutheri</name>
    <name type="common">Unicellular marine alga</name>
    <name type="synonym">Monochrysis lutheri</name>
    <dbReference type="NCBI Taxonomy" id="2081491"/>
    <lineage>
        <taxon>Eukaryota</taxon>
        <taxon>Haptista</taxon>
        <taxon>Haptophyta</taxon>
        <taxon>Pavlovophyceae</taxon>
        <taxon>Pavlovales</taxon>
        <taxon>Pavlovaceae</taxon>
        <taxon>Diacronema</taxon>
    </lineage>
</organism>
<sequence>MALWVFASAVTSSLPPTILPQHTFSPRPLPRMLSARRPALTADVHVSMLGTAPLTEPLVTLFKVEGVQCGEAHVRREIVPFAQQFAGLQMGDCASIGYVKPTSARTISVPVVGTIRIALYSTS</sequence>
<dbReference type="OrthoDB" id="10475496at2759"/>
<proteinExistence type="predicted"/>
<name>A0A8J6C9T0_DIALT</name>
<accession>A0A8J6C9T0</accession>